<reference evidence="8" key="2">
    <citation type="submission" date="2022-10" db="EMBL/GenBank/DDBJ databases">
        <title>Human gut microbiome strain richness.</title>
        <authorList>
            <person name="Chen-Liaw A."/>
        </authorList>
    </citation>
    <scope>NUCLEOTIDE SEQUENCE</scope>
    <source>
        <strain evidence="8">BSD2780120875st1_E1_BSD2780120875_150330</strain>
    </source>
</reference>
<dbReference type="Proteomes" id="UP001219389">
    <property type="component" value="Unassembled WGS sequence"/>
</dbReference>
<dbReference type="Proteomes" id="UP000435985">
    <property type="component" value="Unassembled WGS sequence"/>
</dbReference>
<evidence type="ECO:0000313" key="10">
    <source>
        <dbReference type="Proteomes" id="UP000365824"/>
    </source>
</evidence>
<evidence type="ECO:0000313" key="5">
    <source>
        <dbReference type="EMBL" id="KAA4540773.1"/>
    </source>
</evidence>
<keyword evidence="2" id="KW-0732">Signal</keyword>
<gene>
    <name evidence="7" type="ORF">F3B53_07525</name>
    <name evidence="5" type="ORF">F3B85_04375</name>
    <name evidence="6" type="ORF">F3B98_09575</name>
    <name evidence="4" type="ORF">F3D71_12180</name>
    <name evidence="3" type="ORF">F3F25_11590</name>
    <name evidence="8" type="ORF">PO382_03160</name>
</gene>
<dbReference type="EMBL" id="VWFO01000009">
    <property type="protein sequence ID" value="KAA4664633.1"/>
    <property type="molecule type" value="Genomic_DNA"/>
</dbReference>
<organism evidence="3 10">
    <name type="scientific">Bacteroides ovatus</name>
    <dbReference type="NCBI Taxonomy" id="28116"/>
    <lineage>
        <taxon>Bacteria</taxon>
        <taxon>Pseudomonadati</taxon>
        <taxon>Bacteroidota</taxon>
        <taxon>Bacteroidia</taxon>
        <taxon>Bacteroidales</taxon>
        <taxon>Bacteroidaceae</taxon>
        <taxon>Bacteroides</taxon>
    </lineage>
</organism>
<dbReference type="EMBL" id="VWLB01000017">
    <property type="protein sequence ID" value="KAA3928611.1"/>
    <property type="molecule type" value="Genomic_DNA"/>
</dbReference>
<evidence type="ECO:0000313" key="7">
    <source>
        <dbReference type="EMBL" id="KAB1328458.1"/>
    </source>
</evidence>
<dbReference type="Proteomes" id="UP000365824">
    <property type="component" value="Unassembled WGS sequence"/>
</dbReference>
<evidence type="ECO:0000313" key="13">
    <source>
        <dbReference type="Proteomes" id="UP000478493"/>
    </source>
</evidence>
<dbReference type="EMBL" id="VWFC01000006">
    <property type="protein sequence ID" value="KAB1328458.1"/>
    <property type="molecule type" value="Genomic_DNA"/>
</dbReference>
<feature type="signal peptide" evidence="2">
    <location>
        <begin position="1"/>
        <end position="19"/>
    </location>
</feature>
<proteinExistence type="predicted"/>
<evidence type="ECO:0000313" key="6">
    <source>
        <dbReference type="EMBL" id="KAA4664633.1"/>
    </source>
</evidence>
<evidence type="ECO:0000313" key="8">
    <source>
        <dbReference type="EMBL" id="MDC2741219.1"/>
    </source>
</evidence>
<dbReference type="STRING" id="28116.Bovatus_04098"/>
<evidence type="ECO:0000256" key="2">
    <source>
        <dbReference type="SAM" id="SignalP"/>
    </source>
</evidence>
<dbReference type="Proteomes" id="UP000375690">
    <property type="component" value="Unassembled WGS sequence"/>
</dbReference>
<comment type="caution">
    <text evidence="3">The sequence shown here is derived from an EMBL/GenBank/DDBJ whole genome shotgun (WGS) entry which is preliminary data.</text>
</comment>
<feature type="transmembrane region" description="Helical" evidence="1">
    <location>
        <begin position="35"/>
        <end position="55"/>
    </location>
</feature>
<evidence type="ECO:0000313" key="9">
    <source>
        <dbReference type="Proteomes" id="UP000323717"/>
    </source>
</evidence>
<dbReference type="EMBL" id="VWGP01000003">
    <property type="protein sequence ID" value="KAA4540773.1"/>
    <property type="molecule type" value="Genomic_DNA"/>
</dbReference>
<evidence type="ECO:0000313" key="4">
    <source>
        <dbReference type="EMBL" id="KAA3951608.1"/>
    </source>
</evidence>
<dbReference type="RefSeq" id="WP_004305439.1">
    <property type="nucleotide sequence ID" value="NZ_BAABYV010000001.1"/>
</dbReference>
<evidence type="ECO:0000313" key="12">
    <source>
        <dbReference type="Proteomes" id="UP000435985"/>
    </source>
</evidence>
<accession>A0A139LLK7</accession>
<evidence type="ECO:0000313" key="11">
    <source>
        <dbReference type="Proteomes" id="UP000375690"/>
    </source>
</evidence>
<keyword evidence="1" id="KW-1133">Transmembrane helix</keyword>
<reference evidence="9 10" key="1">
    <citation type="journal article" date="2019" name="Nat. Med.">
        <title>A library of human gut bacterial isolates paired with longitudinal multiomics data enables mechanistic microbiome research.</title>
        <authorList>
            <person name="Poyet M."/>
            <person name="Groussin M."/>
            <person name="Gibbons S.M."/>
            <person name="Avila-Pacheco J."/>
            <person name="Jiang X."/>
            <person name="Kearney S.M."/>
            <person name="Perrotta A.R."/>
            <person name="Berdy B."/>
            <person name="Zhao S."/>
            <person name="Lieberman T.D."/>
            <person name="Swanson P.K."/>
            <person name="Smith M."/>
            <person name="Roesemann S."/>
            <person name="Alexander J.E."/>
            <person name="Rich S.A."/>
            <person name="Livny J."/>
            <person name="Vlamakis H."/>
            <person name="Clish C."/>
            <person name="Bullock K."/>
            <person name="Deik A."/>
            <person name="Scott J."/>
            <person name="Pierce K.A."/>
            <person name="Xavier R.J."/>
            <person name="Alm E.J."/>
        </authorList>
    </citation>
    <scope>NUCLEOTIDE SEQUENCE [LARGE SCALE GENOMIC DNA]</scope>
    <source>
        <strain evidence="6 12">BIOML-A14</strain>
        <strain evidence="3 10">BIOML-A160</strain>
        <strain evidence="4 9">BIOML-A163</strain>
        <strain evidence="7 11">BIOML-A2</strain>
        <strain evidence="5 13">BIOML-A41</strain>
    </source>
</reference>
<evidence type="ECO:0000256" key="1">
    <source>
        <dbReference type="SAM" id="Phobius"/>
    </source>
</evidence>
<keyword evidence="1" id="KW-0812">Transmembrane</keyword>
<name>A0A139LLK7_BACOV</name>
<sequence>MKIKLIALFIMMGSLAAVADNDTYFFSKVDYGSVFVVQTADGFLYQIILIGRIFFRCGVVRRRQRLAVSRMGIGKNERGGILGLCELVVK</sequence>
<dbReference type="AlphaFoldDB" id="A0A139LLK7"/>
<dbReference type="Proteomes" id="UP000323717">
    <property type="component" value="Unassembled WGS sequence"/>
</dbReference>
<protein>
    <submittedName>
        <fullName evidence="3">Uncharacterized protein</fullName>
    </submittedName>
</protein>
<dbReference type="EMBL" id="VWLE01000151">
    <property type="protein sequence ID" value="KAA3951608.1"/>
    <property type="molecule type" value="Genomic_DNA"/>
</dbReference>
<dbReference type="EMBL" id="JAQNZF010000003">
    <property type="protein sequence ID" value="MDC2741219.1"/>
    <property type="molecule type" value="Genomic_DNA"/>
</dbReference>
<keyword evidence="1" id="KW-0472">Membrane</keyword>
<feature type="chain" id="PRO_5044056529" evidence="2">
    <location>
        <begin position="20"/>
        <end position="90"/>
    </location>
</feature>
<evidence type="ECO:0000313" key="3">
    <source>
        <dbReference type="EMBL" id="KAA3928611.1"/>
    </source>
</evidence>
<dbReference type="Proteomes" id="UP000478493">
    <property type="component" value="Unassembled WGS sequence"/>
</dbReference>